<dbReference type="Pfam" id="PF13847">
    <property type="entry name" value="Methyltransf_31"/>
    <property type="match status" value="1"/>
</dbReference>
<dbReference type="CDD" id="cd02440">
    <property type="entry name" value="AdoMet_MTases"/>
    <property type="match status" value="1"/>
</dbReference>
<name>A0AAQ4DH16_AMBAM</name>
<dbReference type="PANTHER" id="PTHR43861:SF1">
    <property type="entry name" value="TRANS-ACONITATE 2-METHYLTRANSFERASE"/>
    <property type="match status" value="1"/>
</dbReference>
<proteinExistence type="predicted"/>
<keyword evidence="3" id="KW-1185">Reference proteome</keyword>
<dbReference type="AlphaFoldDB" id="A0AAQ4DH16"/>
<evidence type="ECO:0000313" key="2">
    <source>
        <dbReference type="EMBL" id="KAK8761756.1"/>
    </source>
</evidence>
<evidence type="ECO:0000313" key="3">
    <source>
        <dbReference type="Proteomes" id="UP001321473"/>
    </source>
</evidence>
<reference evidence="2 3" key="1">
    <citation type="journal article" date="2023" name="Arcadia Sci">
        <title>De novo assembly of a long-read Amblyomma americanum tick genome.</title>
        <authorList>
            <person name="Chou S."/>
            <person name="Poskanzer K.E."/>
            <person name="Rollins M."/>
            <person name="Thuy-Boun P.S."/>
        </authorList>
    </citation>
    <scope>NUCLEOTIDE SEQUENCE [LARGE SCALE GENOMIC DNA]</scope>
    <source>
        <strain evidence="2">F_SG_1</strain>
        <tissue evidence="2">Salivary glands</tissue>
    </source>
</reference>
<dbReference type="EMBL" id="JARKHS020030772">
    <property type="protein sequence ID" value="KAK8761756.1"/>
    <property type="molecule type" value="Genomic_DNA"/>
</dbReference>
<dbReference type="Gene3D" id="3.40.50.150">
    <property type="entry name" value="Vaccinia Virus protein VP39"/>
    <property type="match status" value="1"/>
</dbReference>
<dbReference type="SUPFAM" id="SSF53335">
    <property type="entry name" value="S-adenosyl-L-methionine-dependent methyltransferases"/>
    <property type="match status" value="1"/>
</dbReference>
<protein>
    <recommendedName>
        <fullName evidence="1">Methyltransferase domain-containing protein</fullName>
    </recommendedName>
</protein>
<accession>A0AAQ4DH16</accession>
<dbReference type="InterPro" id="IPR029063">
    <property type="entry name" value="SAM-dependent_MTases_sf"/>
</dbReference>
<dbReference type="PANTHER" id="PTHR43861">
    <property type="entry name" value="TRANS-ACONITATE 2-METHYLTRANSFERASE-RELATED"/>
    <property type="match status" value="1"/>
</dbReference>
<organism evidence="2 3">
    <name type="scientific">Amblyomma americanum</name>
    <name type="common">Lone star tick</name>
    <dbReference type="NCBI Taxonomy" id="6943"/>
    <lineage>
        <taxon>Eukaryota</taxon>
        <taxon>Metazoa</taxon>
        <taxon>Ecdysozoa</taxon>
        <taxon>Arthropoda</taxon>
        <taxon>Chelicerata</taxon>
        <taxon>Arachnida</taxon>
        <taxon>Acari</taxon>
        <taxon>Parasitiformes</taxon>
        <taxon>Ixodida</taxon>
        <taxon>Ixodoidea</taxon>
        <taxon>Ixodidae</taxon>
        <taxon>Amblyomminae</taxon>
        <taxon>Amblyomma</taxon>
    </lineage>
</organism>
<comment type="caution">
    <text evidence="2">The sequence shown here is derived from an EMBL/GenBank/DDBJ whole genome shotgun (WGS) entry which is preliminary data.</text>
</comment>
<evidence type="ECO:0000259" key="1">
    <source>
        <dbReference type="Pfam" id="PF13847"/>
    </source>
</evidence>
<sequence length="189" mass="21897">MKANSYRENLKALDGVKFMRPARAQDQHLDLGCGPGSFLQDELLPRLRPCRRFVGADSSEDILHFARGNCLQPEVSFELLDVEKGDPQPLVDKYGPFDRVYSFLAFHYVRDLEKAYRNVHRLLKDGGECLVLYFTKTGIKDVWHHICEREEWKDFVPVSAHFASACRLRLAIRNVSGARPHSEERRFDF</sequence>
<dbReference type="InterPro" id="IPR025714">
    <property type="entry name" value="Methyltranfer_dom"/>
</dbReference>
<dbReference type="Proteomes" id="UP001321473">
    <property type="component" value="Unassembled WGS sequence"/>
</dbReference>
<feature type="domain" description="Methyltransferase" evidence="1">
    <location>
        <begin position="27"/>
        <end position="151"/>
    </location>
</feature>
<gene>
    <name evidence="2" type="ORF">V5799_026977</name>
</gene>